<evidence type="ECO:0000313" key="3">
    <source>
        <dbReference type="WBParaSite" id="MBELARI_LOCUS9754"/>
    </source>
</evidence>
<name>A0AAF3FRW6_9BILA</name>
<organism evidence="2 3">
    <name type="scientific">Mesorhabditis belari</name>
    <dbReference type="NCBI Taxonomy" id="2138241"/>
    <lineage>
        <taxon>Eukaryota</taxon>
        <taxon>Metazoa</taxon>
        <taxon>Ecdysozoa</taxon>
        <taxon>Nematoda</taxon>
        <taxon>Chromadorea</taxon>
        <taxon>Rhabditida</taxon>
        <taxon>Rhabditina</taxon>
        <taxon>Rhabditomorpha</taxon>
        <taxon>Rhabditoidea</taxon>
        <taxon>Rhabditidae</taxon>
        <taxon>Mesorhabditinae</taxon>
        <taxon>Mesorhabditis</taxon>
    </lineage>
</organism>
<evidence type="ECO:0000256" key="1">
    <source>
        <dbReference type="SAM" id="SignalP"/>
    </source>
</evidence>
<sequence length="105" mass="11596">MWKYSLILALFSGESLGFFSQGALSLFNGPPTGFNQPQNGDDFTLYNNLQGFDGPPTLYLPFGYFGISRYFTGMDQRNDGNNGNQQPQSFIGQIGFGNVSDGRIF</sequence>
<dbReference type="AlphaFoldDB" id="A0AAF3FRW6"/>
<evidence type="ECO:0000313" key="2">
    <source>
        <dbReference type="Proteomes" id="UP000887575"/>
    </source>
</evidence>
<dbReference type="WBParaSite" id="MBELARI_LOCUS9754">
    <property type="protein sequence ID" value="MBELARI_LOCUS9754"/>
    <property type="gene ID" value="MBELARI_LOCUS9754"/>
</dbReference>
<keyword evidence="2" id="KW-1185">Reference proteome</keyword>
<reference evidence="3" key="1">
    <citation type="submission" date="2024-02" db="UniProtKB">
        <authorList>
            <consortium name="WormBaseParasite"/>
        </authorList>
    </citation>
    <scope>IDENTIFICATION</scope>
</reference>
<feature type="chain" id="PRO_5041961400" description="Secreted protein" evidence="1">
    <location>
        <begin position="18"/>
        <end position="105"/>
    </location>
</feature>
<evidence type="ECO:0008006" key="4">
    <source>
        <dbReference type="Google" id="ProtNLM"/>
    </source>
</evidence>
<accession>A0AAF3FRW6</accession>
<keyword evidence="1" id="KW-0732">Signal</keyword>
<dbReference type="Proteomes" id="UP000887575">
    <property type="component" value="Unassembled WGS sequence"/>
</dbReference>
<feature type="signal peptide" evidence="1">
    <location>
        <begin position="1"/>
        <end position="17"/>
    </location>
</feature>
<protein>
    <recommendedName>
        <fullName evidence="4">Secreted protein</fullName>
    </recommendedName>
</protein>
<proteinExistence type="predicted"/>